<proteinExistence type="predicted"/>
<dbReference type="EMBL" id="CAEKKB010000001">
    <property type="protein sequence ID" value="CAB4294235.1"/>
    <property type="molecule type" value="Genomic_DNA"/>
</dbReference>
<organism evidence="1 2">
    <name type="scientific">Prunus armeniaca</name>
    <name type="common">Apricot</name>
    <name type="synonym">Armeniaca vulgaris</name>
    <dbReference type="NCBI Taxonomy" id="36596"/>
    <lineage>
        <taxon>Eukaryota</taxon>
        <taxon>Viridiplantae</taxon>
        <taxon>Streptophyta</taxon>
        <taxon>Embryophyta</taxon>
        <taxon>Tracheophyta</taxon>
        <taxon>Spermatophyta</taxon>
        <taxon>Magnoliopsida</taxon>
        <taxon>eudicotyledons</taxon>
        <taxon>Gunneridae</taxon>
        <taxon>Pentapetalae</taxon>
        <taxon>rosids</taxon>
        <taxon>fabids</taxon>
        <taxon>Rosales</taxon>
        <taxon>Rosaceae</taxon>
        <taxon>Amygdaloideae</taxon>
        <taxon>Amygdaleae</taxon>
        <taxon>Prunus</taxon>
    </lineage>
</organism>
<evidence type="ECO:0000313" key="2">
    <source>
        <dbReference type="Proteomes" id="UP000507245"/>
    </source>
</evidence>
<dbReference type="AlphaFoldDB" id="A0A6J5W360"/>
<dbReference type="OrthoDB" id="438440at2759"/>
<protein>
    <submittedName>
        <fullName evidence="1">Uncharacterized protein</fullName>
    </submittedName>
</protein>
<dbReference type="Proteomes" id="UP000507245">
    <property type="component" value="Unassembled WGS sequence"/>
</dbReference>
<gene>
    <name evidence="1" type="ORF">ORAREDHAP_LOCUS4282</name>
</gene>
<accession>A0A6J5W360</accession>
<sequence>MRLRAAAITAMSQDSETDTAMILRLARHFLHVSKYQQNGTKVKDSASDITSRAITDEKLNHHIYESQYQWPKDLHRYSFSIAVCNDEDQDLISWDDADMEDRVIQSDHDEFTNPFSNDVISNHDPVSQFMESVPRSESLTSRDPPEMYLPGLVIHIVPQPRSFDMLQCRGCTVQEKTQCHKAYIANRESFKDIIVSPSMFLDHLPWRCHDAMKQLLQAQRSQVQSLQVRSSQLVPNQPESM</sequence>
<evidence type="ECO:0000313" key="1">
    <source>
        <dbReference type="EMBL" id="CAB4294235.1"/>
    </source>
</evidence>
<reference evidence="2" key="1">
    <citation type="journal article" date="2020" name="Genome Biol.">
        <title>Gamete binning: chromosome-level and haplotype-resolved genome assembly enabled by high-throughput single-cell sequencing of gamete genomes.</title>
        <authorList>
            <person name="Campoy J.A."/>
            <person name="Sun H."/>
            <person name="Goel M."/>
            <person name="Jiao W.-B."/>
            <person name="Folz-Donahue K."/>
            <person name="Wang N."/>
            <person name="Rubio M."/>
            <person name="Liu C."/>
            <person name="Kukat C."/>
            <person name="Ruiz D."/>
            <person name="Huettel B."/>
            <person name="Schneeberger K."/>
        </authorList>
    </citation>
    <scope>NUCLEOTIDE SEQUENCE [LARGE SCALE GENOMIC DNA]</scope>
    <source>
        <strain evidence="2">cv. Rojo Pasion</strain>
    </source>
</reference>
<dbReference type="PANTHER" id="PTHR47030:SF2">
    <property type="entry name" value="LIPASE CLASS 3 FAMILY PROTEIN"/>
    <property type="match status" value="1"/>
</dbReference>
<name>A0A6J5W360_PRUAR</name>
<keyword evidence="2" id="KW-1185">Reference proteome</keyword>
<dbReference type="PANTHER" id="PTHR47030">
    <property type="entry name" value="LIPASE CLASS 3 FAMILY PROTEIN"/>
    <property type="match status" value="1"/>
</dbReference>